<dbReference type="InterPro" id="IPR036396">
    <property type="entry name" value="Cyt_P450_sf"/>
</dbReference>
<evidence type="ECO:0000256" key="3">
    <source>
        <dbReference type="ARBA" id="ARBA00004406"/>
    </source>
</evidence>
<keyword evidence="9" id="KW-0560">Oxidoreductase</keyword>
<name>A0A1W4X0D4_AGRPL</name>
<evidence type="ECO:0000256" key="4">
    <source>
        <dbReference type="ARBA" id="ARBA00010617"/>
    </source>
</evidence>
<dbReference type="RefSeq" id="XP_018325853.2">
    <property type="nucleotide sequence ID" value="XM_018470351.2"/>
</dbReference>
<dbReference type="InterPro" id="IPR001128">
    <property type="entry name" value="Cyt_P450"/>
</dbReference>
<dbReference type="KEGG" id="apln:108737488"/>
<evidence type="ECO:0000256" key="12">
    <source>
        <dbReference type="ARBA" id="ARBA00023136"/>
    </source>
</evidence>
<dbReference type="GO" id="GO:0020037">
    <property type="term" value="F:heme binding"/>
    <property type="evidence" value="ECO:0007669"/>
    <property type="project" value="InterPro"/>
</dbReference>
<evidence type="ECO:0000256" key="5">
    <source>
        <dbReference type="ARBA" id="ARBA00022617"/>
    </source>
</evidence>
<keyword evidence="5" id="KW-0349">Heme</keyword>
<keyword evidence="10" id="KW-0408">Iron</keyword>
<comment type="subcellular location">
    <subcellularLocation>
        <location evidence="3">Endoplasmic reticulum membrane</location>
        <topology evidence="3">Peripheral membrane protein</topology>
    </subcellularLocation>
    <subcellularLocation>
        <location evidence="2">Microsome membrane</location>
        <topology evidence="2">Peripheral membrane protein</topology>
    </subcellularLocation>
</comment>
<keyword evidence="13" id="KW-0812">Transmembrane</keyword>
<evidence type="ECO:0000256" key="1">
    <source>
        <dbReference type="ARBA" id="ARBA00001971"/>
    </source>
</evidence>
<keyword evidence="7" id="KW-0256">Endoplasmic reticulum</keyword>
<evidence type="ECO:0000313" key="15">
    <source>
        <dbReference type="RefSeq" id="XP_018325853.2"/>
    </source>
</evidence>
<evidence type="ECO:0000256" key="6">
    <source>
        <dbReference type="ARBA" id="ARBA00022723"/>
    </source>
</evidence>
<dbReference type="GeneID" id="108737488"/>
<dbReference type="PROSITE" id="PS00086">
    <property type="entry name" value="CYTOCHROME_P450"/>
    <property type="match status" value="1"/>
</dbReference>
<dbReference type="OrthoDB" id="2789670at2759"/>
<feature type="transmembrane region" description="Helical" evidence="13">
    <location>
        <begin position="6"/>
        <end position="27"/>
    </location>
</feature>
<dbReference type="InterPro" id="IPR017972">
    <property type="entry name" value="Cyt_P450_CS"/>
</dbReference>
<evidence type="ECO:0000256" key="10">
    <source>
        <dbReference type="ARBA" id="ARBA00023004"/>
    </source>
</evidence>
<dbReference type="InterPro" id="IPR050476">
    <property type="entry name" value="Insect_CytP450_Detox"/>
</dbReference>
<dbReference type="GO" id="GO:0005789">
    <property type="term" value="C:endoplasmic reticulum membrane"/>
    <property type="evidence" value="ECO:0007669"/>
    <property type="project" value="UniProtKB-SubCell"/>
</dbReference>
<evidence type="ECO:0000256" key="11">
    <source>
        <dbReference type="ARBA" id="ARBA00023033"/>
    </source>
</evidence>
<dbReference type="GO" id="GO:0004497">
    <property type="term" value="F:monooxygenase activity"/>
    <property type="evidence" value="ECO:0007669"/>
    <property type="project" value="UniProtKB-KW"/>
</dbReference>
<evidence type="ECO:0000256" key="9">
    <source>
        <dbReference type="ARBA" id="ARBA00023002"/>
    </source>
</evidence>
<dbReference type="InParanoid" id="A0A1W4X0D4"/>
<protein>
    <submittedName>
        <fullName evidence="15">Probable cytochrome P450 6a23</fullName>
    </submittedName>
</protein>
<keyword evidence="6" id="KW-0479">Metal-binding</keyword>
<evidence type="ECO:0000256" key="13">
    <source>
        <dbReference type="SAM" id="Phobius"/>
    </source>
</evidence>
<evidence type="ECO:0000256" key="7">
    <source>
        <dbReference type="ARBA" id="ARBA00022824"/>
    </source>
</evidence>
<dbReference type="InterPro" id="IPR002401">
    <property type="entry name" value="Cyt_P450_E_grp-I"/>
</dbReference>
<keyword evidence="8" id="KW-0492">Microsome</keyword>
<keyword evidence="12 13" id="KW-0472">Membrane</keyword>
<feature type="transmembrane region" description="Helical" evidence="13">
    <location>
        <begin position="484"/>
        <end position="507"/>
    </location>
</feature>
<organism evidence="14 15">
    <name type="scientific">Agrilus planipennis</name>
    <name type="common">Emerald ash borer</name>
    <name type="synonym">Agrilus marcopoli</name>
    <dbReference type="NCBI Taxonomy" id="224129"/>
    <lineage>
        <taxon>Eukaryota</taxon>
        <taxon>Metazoa</taxon>
        <taxon>Ecdysozoa</taxon>
        <taxon>Arthropoda</taxon>
        <taxon>Hexapoda</taxon>
        <taxon>Insecta</taxon>
        <taxon>Pterygota</taxon>
        <taxon>Neoptera</taxon>
        <taxon>Endopterygota</taxon>
        <taxon>Coleoptera</taxon>
        <taxon>Polyphaga</taxon>
        <taxon>Elateriformia</taxon>
        <taxon>Buprestoidea</taxon>
        <taxon>Buprestidae</taxon>
        <taxon>Agrilinae</taxon>
        <taxon>Agrilus</taxon>
    </lineage>
</organism>
<reference evidence="15" key="1">
    <citation type="submission" date="2025-08" db="UniProtKB">
        <authorList>
            <consortium name="RefSeq"/>
        </authorList>
    </citation>
    <scope>IDENTIFICATION</scope>
    <source>
        <tissue evidence="15">Entire body</tissue>
    </source>
</reference>
<dbReference type="CDD" id="cd11056">
    <property type="entry name" value="CYP6-like"/>
    <property type="match status" value="2"/>
</dbReference>
<dbReference type="Pfam" id="PF00067">
    <property type="entry name" value="p450"/>
    <property type="match status" value="2"/>
</dbReference>
<comment type="cofactor">
    <cofactor evidence="1">
        <name>heme</name>
        <dbReference type="ChEBI" id="CHEBI:30413"/>
    </cofactor>
</comment>
<accession>A0A1W4X0D4</accession>
<keyword evidence="13" id="KW-1133">Transmembrane helix</keyword>
<gene>
    <name evidence="15" type="primary">LOC108737488</name>
</gene>
<keyword evidence="11" id="KW-0503">Monooxygenase</keyword>
<evidence type="ECO:0000256" key="8">
    <source>
        <dbReference type="ARBA" id="ARBA00022848"/>
    </source>
</evidence>
<dbReference type="Proteomes" id="UP000192223">
    <property type="component" value="Unplaced"/>
</dbReference>
<proteinExistence type="inferred from homology"/>
<dbReference type="SUPFAM" id="SSF48264">
    <property type="entry name" value="Cytochrome P450"/>
    <property type="match status" value="2"/>
</dbReference>
<dbReference type="PANTHER" id="PTHR24292">
    <property type="entry name" value="CYTOCHROME P450"/>
    <property type="match status" value="1"/>
</dbReference>
<dbReference type="FunCoup" id="A0A1W4X0D4">
    <property type="interactions" value="281"/>
</dbReference>
<sequence>MESILLSVLMTILAPLEMGILLIFLIFKQKYTYWDNFDIAVKRPQFPYGSLGSPFNKTSPVHVAIADAYKYFKENNQKHGGIYIYFSPLYLVVDPVIVKNILIKDFTYFSDRLAYCNKKHDPLSYNLLMTNGQEWKDMRTKLTPIFTRNKLKLMFPLFQTHNDRFVKKIDEYVRRMEPVEIKDLAGCLTTDIIGSCSLGVECNSLEYPNCNFRKFGKRFFNVTPFRFLKGAFSRSCPNLAKALGLVVFPKDASDFLIKVVDEVVDHRIKNNVKHNDFLQLLMELEKNEANDKVKKTNIATQAAMLFYSGFESTSSTITLAIYELSCNPEIQEELRKEVTSVLEKYNGIITYEALMEMGYLDRVVDETLRKYPAVSILFRKCAQDYHVEGTNITIEKGVIACISILGIHMDPEYYPNPEVFDPERFTEINKSKRPPCTYLPFIEGPRNCIGQCTHSRLSSKSHESRSQIWIITSALLKIKNMESILLSVLMTILATLGMGILLIYIIFKQRYTYWDDFDIAVKRPQFPYGSLGSPFNKTSSAHTAMADVYKYFKKNKQKQGGIYVYCSPLYVAIDPVIVKNILIKDFNYFSERLAYYNKKSDPFSFTILTTSGQEWKDMRTKLTPLFTINKLKTMFPLLQIHNDRFVKKIDDYVKRMEPVEIKNLAGCMITDIIGSCSLGVECNSLEYPNCNFRKFGKRLFHFSLFRLLKATFSRGFPNLARSLGLVVFPRDVSHFFMKIVDEVVDYRIKNNIKYNDFLQSIMELEKSEKDERVKRTNIAVQSTVLFSAGFDSTSSTLTDAVYELGCNPEIQEKLRKEVTSVLERHNGVITYEALIEMEYLNRVIDETLRKYPSVSTLVRKCAQDYHVEGTNVVIEKGVIACISILGIHMDPEYYPNPEVFDPERFTEINKSKRPACTYLPFSDGPRNCIGIKFGLLQLKFALANILKNFKFSINSKTGIPVMDSKAFTYRFSSDIYVDFEKI</sequence>
<dbReference type="Gene3D" id="1.10.630.10">
    <property type="entry name" value="Cytochrome P450"/>
    <property type="match status" value="2"/>
</dbReference>
<dbReference type="AlphaFoldDB" id="A0A1W4X0D4"/>
<dbReference type="PRINTS" id="PR00385">
    <property type="entry name" value="P450"/>
</dbReference>
<dbReference type="STRING" id="224129.A0A1W4X0D4"/>
<dbReference type="PRINTS" id="PR00463">
    <property type="entry name" value="EP450I"/>
</dbReference>
<dbReference type="GO" id="GO:0005506">
    <property type="term" value="F:iron ion binding"/>
    <property type="evidence" value="ECO:0007669"/>
    <property type="project" value="InterPro"/>
</dbReference>
<dbReference type="FunFam" id="1.10.630.10:FF:000042">
    <property type="entry name" value="Cytochrome P450"/>
    <property type="match status" value="2"/>
</dbReference>
<dbReference type="PANTHER" id="PTHR24292:SF100">
    <property type="entry name" value="CYTOCHROME P450 6A16, ISOFORM B-RELATED"/>
    <property type="match status" value="1"/>
</dbReference>
<evidence type="ECO:0000313" key="14">
    <source>
        <dbReference type="Proteomes" id="UP000192223"/>
    </source>
</evidence>
<keyword evidence="14" id="KW-1185">Reference proteome</keyword>
<evidence type="ECO:0000256" key="2">
    <source>
        <dbReference type="ARBA" id="ARBA00004174"/>
    </source>
</evidence>
<dbReference type="GO" id="GO:0016705">
    <property type="term" value="F:oxidoreductase activity, acting on paired donors, with incorporation or reduction of molecular oxygen"/>
    <property type="evidence" value="ECO:0007669"/>
    <property type="project" value="InterPro"/>
</dbReference>
<comment type="similarity">
    <text evidence="4">Belongs to the cytochrome P450 family.</text>
</comment>